<accession>A0A8J5XZU5</accession>
<dbReference type="InterPro" id="IPR034085">
    <property type="entry name" value="TOG"/>
</dbReference>
<evidence type="ECO:0000256" key="2">
    <source>
        <dbReference type="SAM" id="MobiDB-lite"/>
    </source>
</evidence>
<proteinExistence type="predicted"/>
<evidence type="ECO:0000259" key="3">
    <source>
        <dbReference type="SMART" id="SM01349"/>
    </source>
</evidence>
<dbReference type="Pfam" id="PF21038">
    <property type="entry name" value="CEP104_N"/>
    <property type="match status" value="1"/>
</dbReference>
<evidence type="ECO:0000313" key="4">
    <source>
        <dbReference type="EMBL" id="KAG8468904.1"/>
    </source>
</evidence>
<sequence>MGSPLPGTRLLRFVVASCSSEDDEHPARELHNTTAQSRGWQCAHFAPFPQELLLRFEGLVHLSQLQVLCHQYKIPSRVELFTSTEPSTLASAAGASFKRLGHFSLDPNARSRFRSRELKTVYVQAAPATMLRISMHKCHLNELNVYAQVGILAIRVHGTGAGEYVPRAAAAAYAPPPADAHGSDGGGARAYAPAPVSAKPFQLARAPRPVDAVTQRQLASLEEAKARAIAREDYDEAKRLKESIHELQAAGEQICALEMQKRAAVQREDYDEAKQLKEQVDSLRANAALLSGLDDGGAAGGGGGGGGGGSSRARSRSGSALGEQRAGTPRAPPSRGGSEAEAYAFGEEPLSDQHGGGGQRDGAGAADGRHGDGAPSSAGSATRSALDSAPMPGALADADAPSPRATARHAPSHNGIAERTQAAYDERALPAPSASYDEMRGGGGEVDGTSARAQPAGDGATAANAGGSIGGQLGDLPAPEVLSTVDEAEAALMIEVLGEFTVQCAYSKVWMLRQAALHRLREAIPVLPDSHAPINCVRAAVQLLRRCAADKIAQVFLASLELTPDVQQLGAGLRPAEFAQLVEPLVGPWLGKTADSNARVREASEGALLALCRASPQTIEMVGTLASAPLRKAGDVRGLLGRLSLLAYLVAEFGSAAPLERCLAFAKAGLSSPNAQVRARAIDVCREAYRISNAGSLGWLLNDLKPAQRETVASMLNEVDAERSVHGDPSPIDQDVLSDIAEGNEEDAPGGSGKGAPSTTHAGRLAPPQQPAGAHGGRGSRALSSTSELKGSFVVPAHAGAGAADGGGGEADGGDAIDEHTCQFCSRHDPTFSDENLDLHFWRDCPMLMTCSMCEQVVEISFFREHLLTECENGESPAHGERLSEGTCPLCGVVVPADDDGWTNHLLVDTCQRNPRPVLAASPTRQRQAAKRA</sequence>
<organism evidence="4 5">
    <name type="scientific">Diacronema lutheri</name>
    <name type="common">Unicellular marine alga</name>
    <name type="synonym">Monochrysis lutheri</name>
    <dbReference type="NCBI Taxonomy" id="2081491"/>
    <lineage>
        <taxon>Eukaryota</taxon>
        <taxon>Haptista</taxon>
        <taxon>Haptophyta</taxon>
        <taxon>Pavlovophyceae</taxon>
        <taxon>Pavlovales</taxon>
        <taxon>Pavlovaceae</taxon>
        <taxon>Diacronema</taxon>
    </lineage>
</organism>
<dbReference type="SMART" id="SM01349">
    <property type="entry name" value="TOG"/>
    <property type="match status" value="1"/>
</dbReference>
<dbReference type="InterPro" id="IPR008979">
    <property type="entry name" value="Galactose-bd-like_sf"/>
</dbReference>
<dbReference type="SUPFAM" id="SSF48371">
    <property type="entry name" value="ARM repeat"/>
    <property type="match status" value="1"/>
</dbReference>
<dbReference type="PANTHER" id="PTHR13371:SF0">
    <property type="entry name" value="CENTROSOMAL PROTEIN OF 104 KDA"/>
    <property type="match status" value="1"/>
</dbReference>
<reference evidence="4" key="1">
    <citation type="submission" date="2021-05" db="EMBL/GenBank/DDBJ databases">
        <title>The genome of the haptophyte Pavlova lutheri (Diacronema luteri, Pavlovales) - a model for lipid biosynthesis in eukaryotic algae.</title>
        <authorList>
            <person name="Hulatt C.J."/>
            <person name="Posewitz M.C."/>
        </authorList>
    </citation>
    <scope>NUCLEOTIDE SEQUENCE</scope>
    <source>
        <strain evidence="4">NIVA-4/92</strain>
    </source>
</reference>
<dbReference type="Gene3D" id="1.25.10.10">
    <property type="entry name" value="Leucine-rich Repeat Variant"/>
    <property type="match status" value="1"/>
</dbReference>
<comment type="caution">
    <text evidence="4">The sequence shown here is derived from an EMBL/GenBank/DDBJ whole genome shotgun (WGS) entry which is preliminary data.</text>
</comment>
<dbReference type="EMBL" id="JAGTXO010000003">
    <property type="protein sequence ID" value="KAG8468904.1"/>
    <property type="molecule type" value="Genomic_DNA"/>
</dbReference>
<dbReference type="InterPro" id="IPR011989">
    <property type="entry name" value="ARM-like"/>
</dbReference>
<dbReference type="SUPFAM" id="SSF49785">
    <property type="entry name" value="Galactose-binding domain-like"/>
    <property type="match status" value="1"/>
</dbReference>
<dbReference type="PANTHER" id="PTHR13371">
    <property type="entry name" value="GLYCINE-, GLUTAMATE-, THIENYLCYCLOHEXYLPIPERIDINE-BINDING PROTEIN"/>
    <property type="match status" value="1"/>
</dbReference>
<dbReference type="InterPro" id="IPR016024">
    <property type="entry name" value="ARM-type_fold"/>
</dbReference>
<evidence type="ECO:0000313" key="5">
    <source>
        <dbReference type="Proteomes" id="UP000751190"/>
    </source>
</evidence>
<keyword evidence="5" id="KW-1185">Reference proteome</keyword>
<dbReference type="Pfam" id="PF21039">
    <property type="entry name" value="CEP104_ZnF"/>
    <property type="match status" value="1"/>
</dbReference>
<feature type="region of interest" description="Disordered" evidence="2">
    <location>
        <begin position="296"/>
        <end position="466"/>
    </location>
</feature>
<dbReference type="Gene3D" id="2.60.120.260">
    <property type="entry name" value="Galactose-binding domain-like"/>
    <property type="match status" value="1"/>
</dbReference>
<dbReference type="InterPro" id="IPR048739">
    <property type="entry name" value="CEP104_N"/>
</dbReference>
<protein>
    <recommendedName>
        <fullName evidence="3">TOG domain-containing protein</fullName>
    </recommendedName>
</protein>
<evidence type="ECO:0000256" key="1">
    <source>
        <dbReference type="SAM" id="Coils"/>
    </source>
</evidence>
<gene>
    <name evidence="4" type="ORF">KFE25_007422</name>
</gene>
<feature type="domain" description="TOG" evidence="3">
    <location>
        <begin position="487"/>
        <end position="725"/>
    </location>
</feature>
<dbReference type="InterPro" id="IPR048738">
    <property type="entry name" value="CEP104_Znf"/>
</dbReference>
<name>A0A8J5XZU5_DIALT</name>
<dbReference type="OrthoDB" id="66599at2759"/>
<dbReference type="GO" id="GO:0005929">
    <property type="term" value="C:cilium"/>
    <property type="evidence" value="ECO:0007669"/>
    <property type="project" value="TreeGrafter"/>
</dbReference>
<dbReference type="AlphaFoldDB" id="A0A8J5XZU5"/>
<feature type="coiled-coil region" evidence="1">
    <location>
        <begin position="230"/>
        <end position="293"/>
    </location>
</feature>
<dbReference type="Proteomes" id="UP000751190">
    <property type="component" value="Unassembled WGS sequence"/>
</dbReference>
<feature type="compositionally biased region" description="Gly residues" evidence="2">
    <location>
        <begin position="296"/>
        <end position="310"/>
    </location>
</feature>
<dbReference type="OMA" id="VQGNDYN"/>
<feature type="region of interest" description="Disordered" evidence="2">
    <location>
        <begin position="742"/>
        <end position="787"/>
    </location>
</feature>
<keyword evidence="1" id="KW-0175">Coiled coil</keyword>
<dbReference type="InterPro" id="IPR052607">
    <property type="entry name" value="CEP104-like"/>
</dbReference>
<feature type="compositionally biased region" description="Low complexity" evidence="2">
    <location>
        <begin position="451"/>
        <end position="466"/>
    </location>
</feature>
<dbReference type="Pfam" id="PF21040">
    <property type="entry name" value="CEP104-like_TOG"/>
    <property type="match status" value="1"/>
</dbReference>